<dbReference type="KEGG" id="rag:B739_1874"/>
<dbReference type="PATRIC" id="fig|1228997.3.peg.1875"/>
<accession>J9R7I3</accession>
<protein>
    <submittedName>
        <fullName evidence="1">Uncharacterized protein</fullName>
    </submittedName>
</protein>
<reference evidence="1 2" key="1">
    <citation type="submission" date="2012-09" db="EMBL/GenBank/DDBJ databases">
        <title>Riemerella anatipestifer vaccine strains.</title>
        <authorList>
            <person name="Chun C.A."/>
            <person name="Shu W.M."/>
            <person name="Kang Z.D."/>
            <person name="Jia W.X."/>
        </authorList>
    </citation>
    <scope>NUCLEOTIDE SEQUENCE [LARGE SCALE GENOMIC DNA]</scope>
    <source>
        <strain evidence="1 2">RA-CH-1</strain>
    </source>
</reference>
<dbReference type="AlphaFoldDB" id="J9R7I3"/>
<evidence type="ECO:0000313" key="2">
    <source>
        <dbReference type="Proteomes" id="UP000006276"/>
    </source>
</evidence>
<proteinExistence type="predicted"/>
<organism evidence="1 2">
    <name type="scientific">Riemerella anatipestifer RA-CH-1</name>
    <dbReference type="NCBI Taxonomy" id="1228997"/>
    <lineage>
        <taxon>Bacteria</taxon>
        <taxon>Pseudomonadati</taxon>
        <taxon>Bacteroidota</taxon>
        <taxon>Flavobacteriia</taxon>
        <taxon>Flavobacteriales</taxon>
        <taxon>Weeksellaceae</taxon>
        <taxon>Riemerella</taxon>
    </lineage>
</organism>
<sequence length="43" mass="5246">MRKNYRGVNGKFNRKYLEIYKTMIKYRFNNFPIALGFSKFGFS</sequence>
<gene>
    <name evidence="1" type="ORF">B739_1874</name>
</gene>
<evidence type="ECO:0000313" key="1">
    <source>
        <dbReference type="EMBL" id="AFR36458.1"/>
    </source>
</evidence>
<dbReference type="HOGENOM" id="CLU_3238968_0_0_10"/>
<dbReference type="Proteomes" id="UP000006276">
    <property type="component" value="Chromosome"/>
</dbReference>
<name>J9R7I3_RIEAN</name>
<dbReference type="EMBL" id="CP003787">
    <property type="protein sequence ID" value="AFR36458.1"/>
    <property type="molecule type" value="Genomic_DNA"/>
</dbReference>
<keyword evidence="2" id="KW-1185">Reference proteome</keyword>